<keyword evidence="2" id="KW-0805">Transcription regulation</keyword>
<dbReference type="InterPro" id="IPR050950">
    <property type="entry name" value="HTH-type_LysR_regulators"/>
</dbReference>
<dbReference type="Gene3D" id="3.40.190.290">
    <property type="match status" value="1"/>
</dbReference>
<dbReference type="EMBL" id="OBEL01000001">
    <property type="protein sequence ID" value="SNZ07645.1"/>
    <property type="molecule type" value="Genomic_DNA"/>
</dbReference>
<evidence type="ECO:0000259" key="5">
    <source>
        <dbReference type="PROSITE" id="PS50931"/>
    </source>
</evidence>
<dbReference type="RefSeq" id="WP_210200764.1">
    <property type="nucleotide sequence ID" value="NZ_OBEL01000001.1"/>
</dbReference>
<dbReference type="PANTHER" id="PTHR30419:SF2">
    <property type="entry name" value="LYSR FAMILY TRANSCRIPTIONAL REGULATOR"/>
    <property type="match status" value="1"/>
</dbReference>
<dbReference type="InterPro" id="IPR036390">
    <property type="entry name" value="WH_DNA-bd_sf"/>
</dbReference>
<evidence type="ECO:0000256" key="3">
    <source>
        <dbReference type="ARBA" id="ARBA00023125"/>
    </source>
</evidence>
<dbReference type="InterPro" id="IPR036388">
    <property type="entry name" value="WH-like_DNA-bd_sf"/>
</dbReference>
<dbReference type="GO" id="GO:0005829">
    <property type="term" value="C:cytosol"/>
    <property type="evidence" value="ECO:0007669"/>
    <property type="project" value="TreeGrafter"/>
</dbReference>
<dbReference type="PANTHER" id="PTHR30419">
    <property type="entry name" value="HTH-TYPE TRANSCRIPTIONAL REGULATOR YBHD"/>
    <property type="match status" value="1"/>
</dbReference>
<comment type="similarity">
    <text evidence="1">Belongs to the LysR transcriptional regulatory family.</text>
</comment>
<evidence type="ECO:0000256" key="1">
    <source>
        <dbReference type="ARBA" id="ARBA00009437"/>
    </source>
</evidence>
<name>A0A285NDW3_9HYPH</name>
<keyword evidence="7" id="KW-1185">Reference proteome</keyword>
<dbReference type="Pfam" id="PF00126">
    <property type="entry name" value="HTH_1"/>
    <property type="match status" value="1"/>
</dbReference>
<protein>
    <submittedName>
        <fullName evidence="6">DNA-binding transcriptional regulator, LysR family</fullName>
    </submittedName>
</protein>
<proteinExistence type="inferred from homology"/>
<dbReference type="Gene3D" id="1.10.10.10">
    <property type="entry name" value="Winged helix-like DNA-binding domain superfamily/Winged helix DNA-binding domain"/>
    <property type="match status" value="1"/>
</dbReference>
<dbReference type="Pfam" id="PF03466">
    <property type="entry name" value="LysR_substrate"/>
    <property type="match status" value="1"/>
</dbReference>
<organism evidence="6 7">
    <name type="scientific">Cohaesibacter gelatinilyticus</name>
    <dbReference type="NCBI Taxonomy" id="372072"/>
    <lineage>
        <taxon>Bacteria</taxon>
        <taxon>Pseudomonadati</taxon>
        <taxon>Pseudomonadota</taxon>
        <taxon>Alphaproteobacteria</taxon>
        <taxon>Hyphomicrobiales</taxon>
        <taxon>Cohaesibacteraceae</taxon>
    </lineage>
</organism>
<dbReference type="GO" id="GO:0003677">
    <property type="term" value="F:DNA binding"/>
    <property type="evidence" value="ECO:0007669"/>
    <property type="project" value="UniProtKB-KW"/>
</dbReference>
<dbReference type="FunFam" id="1.10.10.10:FF:000001">
    <property type="entry name" value="LysR family transcriptional regulator"/>
    <property type="match status" value="1"/>
</dbReference>
<feature type="domain" description="HTH lysR-type" evidence="5">
    <location>
        <begin position="15"/>
        <end position="72"/>
    </location>
</feature>
<accession>A0A285NDW3</accession>
<gene>
    <name evidence="6" type="ORF">SAMN06265368_1180</name>
</gene>
<dbReference type="InterPro" id="IPR005119">
    <property type="entry name" value="LysR_subst-bd"/>
</dbReference>
<evidence type="ECO:0000313" key="6">
    <source>
        <dbReference type="EMBL" id="SNZ07645.1"/>
    </source>
</evidence>
<keyword evidence="3 6" id="KW-0238">DNA-binding</keyword>
<dbReference type="AlphaFoldDB" id="A0A285NDW3"/>
<dbReference type="InterPro" id="IPR000847">
    <property type="entry name" value="LysR_HTH_N"/>
</dbReference>
<dbReference type="Proteomes" id="UP000219439">
    <property type="component" value="Unassembled WGS sequence"/>
</dbReference>
<keyword evidence="4" id="KW-0804">Transcription</keyword>
<reference evidence="6 7" key="1">
    <citation type="submission" date="2017-09" db="EMBL/GenBank/DDBJ databases">
        <authorList>
            <person name="Ehlers B."/>
            <person name="Leendertz F.H."/>
        </authorList>
    </citation>
    <scope>NUCLEOTIDE SEQUENCE [LARGE SCALE GENOMIC DNA]</scope>
    <source>
        <strain evidence="6 7">DSM 18289</strain>
    </source>
</reference>
<dbReference type="SUPFAM" id="SSF46785">
    <property type="entry name" value="Winged helix' DNA-binding domain"/>
    <property type="match status" value="1"/>
</dbReference>
<dbReference type="SUPFAM" id="SSF53850">
    <property type="entry name" value="Periplasmic binding protein-like II"/>
    <property type="match status" value="1"/>
</dbReference>
<evidence type="ECO:0000256" key="4">
    <source>
        <dbReference type="ARBA" id="ARBA00023163"/>
    </source>
</evidence>
<sequence length="313" mass="34638">MTRQRSKILDRARLLYSPALRYFAAVAEHGAIRAASRELNVASSAVNRQILWLEDSLGVPLFERVGRRLQLSPAGDILLRHVTHVLRDFEETASEIDALKGLKRGIVRIASVESVATELLTDLAASFGEAYPDIQLKITVTHANKITRLVTDSEVDIGFTFDPGSDDTLSIGYERDFEIGAVVKKNHPLATQDTVSFASCVEYPIILPAKGLSLRAALDKMLSNTDASVFAEVSTLQMMRKLAQKGLGVCFQTRIGLEDQMQEADMVFLPLNDEALPKNRLAIITHAQRQLKLAPAMFVSHARQHFADLFPNN</sequence>
<dbReference type="PROSITE" id="PS50931">
    <property type="entry name" value="HTH_LYSR"/>
    <property type="match status" value="1"/>
</dbReference>
<evidence type="ECO:0000256" key="2">
    <source>
        <dbReference type="ARBA" id="ARBA00023015"/>
    </source>
</evidence>
<evidence type="ECO:0000313" key="7">
    <source>
        <dbReference type="Proteomes" id="UP000219439"/>
    </source>
</evidence>
<dbReference type="GO" id="GO:0003700">
    <property type="term" value="F:DNA-binding transcription factor activity"/>
    <property type="evidence" value="ECO:0007669"/>
    <property type="project" value="InterPro"/>
</dbReference>